<dbReference type="FunFam" id="1.20.5.1700:FF:000001">
    <property type="entry name" value="Transforming acidic coiled-coil-containing protein 1 isoform 2"/>
    <property type="match status" value="1"/>
</dbReference>
<evidence type="ECO:0000256" key="5">
    <source>
        <dbReference type="ARBA" id="ARBA00023054"/>
    </source>
</evidence>
<evidence type="ECO:0000259" key="9">
    <source>
        <dbReference type="Pfam" id="PF05010"/>
    </source>
</evidence>
<feature type="region of interest" description="Disordered" evidence="8">
    <location>
        <begin position="165"/>
        <end position="192"/>
    </location>
</feature>
<reference evidence="10" key="1">
    <citation type="submission" date="2021-12" db="EMBL/GenBank/DDBJ databases">
        <authorList>
            <person name="King R."/>
        </authorList>
    </citation>
    <scope>NUCLEOTIDE SEQUENCE</scope>
</reference>
<feature type="region of interest" description="Disordered" evidence="8">
    <location>
        <begin position="1037"/>
        <end position="1061"/>
    </location>
</feature>
<dbReference type="GO" id="GO:0007097">
    <property type="term" value="P:nuclear migration"/>
    <property type="evidence" value="ECO:0007669"/>
    <property type="project" value="TreeGrafter"/>
</dbReference>
<dbReference type="EMBL" id="OU893333">
    <property type="protein sequence ID" value="CAH0756602.1"/>
    <property type="molecule type" value="Genomic_DNA"/>
</dbReference>
<feature type="coiled-coil region" evidence="7">
    <location>
        <begin position="1487"/>
        <end position="1602"/>
    </location>
</feature>
<evidence type="ECO:0000256" key="3">
    <source>
        <dbReference type="ARBA" id="ARBA00022490"/>
    </source>
</evidence>
<organism evidence="10 11">
    <name type="scientific">Diatraea saccharalis</name>
    <name type="common">sugarcane borer</name>
    <dbReference type="NCBI Taxonomy" id="40085"/>
    <lineage>
        <taxon>Eukaryota</taxon>
        <taxon>Metazoa</taxon>
        <taxon>Ecdysozoa</taxon>
        <taxon>Arthropoda</taxon>
        <taxon>Hexapoda</taxon>
        <taxon>Insecta</taxon>
        <taxon>Pterygota</taxon>
        <taxon>Neoptera</taxon>
        <taxon>Endopterygota</taxon>
        <taxon>Lepidoptera</taxon>
        <taxon>Glossata</taxon>
        <taxon>Ditrysia</taxon>
        <taxon>Pyraloidea</taxon>
        <taxon>Crambidae</taxon>
        <taxon>Crambinae</taxon>
        <taxon>Diatraea</taxon>
    </lineage>
</organism>
<evidence type="ECO:0000256" key="7">
    <source>
        <dbReference type="SAM" id="Coils"/>
    </source>
</evidence>
<evidence type="ECO:0000256" key="8">
    <source>
        <dbReference type="SAM" id="MobiDB-lite"/>
    </source>
</evidence>
<feature type="region of interest" description="Disordered" evidence="8">
    <location>
        <begin position="410"/>
        <end position="433"/>
    </location>
</feature>
<dbReference type="InterPro" id="IPR039915">
    <property type="entry name" value="TACC"/>
</dbReference>
<reference evidence="10" key="2">
    <citation type="submission" date="2022-10" db="EMBL/GenBank/DDBJ databases">
        <authorList>
            <consortium name="ENA_rothamsted_submissions"/>
            <consortium name="culmorum"/>
            <person name="King R."/>
        </authorList>
    </citation>
    <scope>NUCLEOTIDE SEQUENCE</scope>
</reference>
<evidence type="ECO:0000256" key="2">
    <source>
        <dbReference type="ARBA" id="ARBA00009423"/>
    </source>
</evidence>
<protein>
    <recommendedName>
        <fullName evidence="9">Transforming acidic coiled-coil-containing protein C-terminal domain-containing protein</fullName>
    </recommendedName>
</protein>
<dbReference type="PANTHER" id="PTHR13924">
    <property type="entry name" value="TRANSFORMING ACIDIC COILED-COIL CONTAINING PROTEIN 1/2"/>
    <property type="match status" value="1"/>
</dbReference>
<keyword evidence="4" id="KW-0597">Phosphoprotein</keyword>
<evidence type="ECO:0000313" key="11">
    <source>
        <dbReference type="Proteomes" id="UP001153714"/>
    </source>
</evidence>
<comment type="similarity">
    <text evidence="2">Belongs to the TACC family.</text>
</comment>
<feature type="region of interest" description="Disordered" evidence="8">
    <location>
        <begin position="1394"/>
        <end position="1421"/>
    </location>
</feature>
<sequence>MSFSSSNKMAHNIEPMDIDINSDFDNKENSIHHSNVYPRTPCTEKGYEELDVSELNMKLRYSVTPTSSPMSKSYTANSIDNKSFDLNGDVLNANLTRSFNSTLSKSDAVTKSSKLLPLQPISADQFIDNIRSTSFVKTLESTQTIEAGDITVTVTNDNYCNLETPSLSSSTVDTPEVTTPTKELPRSDGGSPIMRGLKSVLNMFRSSQSPIPPAESGDDISKQVLSPSDVISLDSVAQPTQSVLASTPITKENASKRNSPLKESIIFNDDLEKELLWKDETTILFSQEKIPIHKLFYQQPLNTVMDPSKPNTEEKSIIENNLNDSVEYMDISCNDFITKDHLSKVHSEEQLVGESDGEFVDCETTFTNDKSGMVDTNEIINNAMLESNPISQSDLNSTVQSLHQNEFSAISNKENSLSASSNKTESNNMSYSKNEEVSNSIAMEKSNIEKHESAVNDEESKLMNQGLISTINASLQKEHNFNVTEKQAVVISEFENKDIKLLAINEQFHNTMCNSPQFNVTSLQGDSFQNSDSDKFGLQDSLNEIIDKNSPEFNQISIEVLNEKNVSPSDEHTKMVGIEKDSIVPANIPLPDEDCFEFETQSNKDVLPNTKLNINPSDIHKVVFDGQLESLACADTMPIKSLTSHESQGENKTINVNIDGNLVTNTYIQESNVKDATISISIHENNDFGATDIGDVTQQLIKNIDDIVRNAECIVQHQQTEMTVMSNNVELQLADDFQSENVPLPCESSSDNQNDAVIYALQTELTGLGMEVLNKSVCLEACNKKNSDVNKEDQSLNIDKQLCEQSSHDVEKMVYPENEQNNIVPIINNNLLSLSNKNEPDDSCSKPKHSVEETIITHHDNMENIFEATRDINKEAKSELLPDVISDTMCMPDIRLVDGDKDTVTPNDIESAQANFTEIKAYEEILRNKDEIEVNIEEVILSEDNSPFVSIASPVNCTEKQPLSFKDETAVTITTEFPSSPPISPKISSKGYNFNFDEIDDPFATKTKIRLSPPPDSPKENVLKKVEKTVIKRDMNTKRRKSLQERNNLNQKDINNKKLPDNMPKLDNEIVKSLDSISQAIYLKTQSKALNKQITDNPEKGNLIQDIEPDLHSNQVADKIVATKSVENNALNEKHASDNSSEVVINEENTLSVESVNSSNDVRNTSSSEQSTYYSANMSNEAARNVFNIPEIDDVNFNPFLAKPKMRESPETCNNDSFNSKCNDSFNDYYQGNKSPEALDDKDCANISNTTCSSKSTEEKDITVREVHTEDEDTIEGPFLETEGLNNVDKMSDFEADDVDMMQFSELPSQGTEEQLEGGEMFIDAEAFEFLLNQNKSNDVSDSGKESLFLKFDPLFAKRVSTGGVIAALSKIQKKQSTPKNVSVAQQLDITFEKSDLGPSTSGAPQKPNLLESAEDYTDDPNAAVSKPMMVVTPAVNPIVAHRNKLAATPTSSNRRSITFTSPAIAVIDRLLSLSGNNSLLGHDSTITQANREQDEADHALRQLRELLAEKEINVYNLRSESKELKNRLSSLESQMRTLETESEERLRKINDLNEKLSEKTKLNKSMALVVEEYERTIASLIAESEQDKRHHNEERLKLIKERDEHTKHLASMEVSFNDLHSKYEKSKQIIMTCKANEDTYKKSIKDFEESLSKMQSNYELLKQHATTKLNHANQELEKMNRTHEAEVLKLNAMIKRKELHITSLEETLAQKTKANEELTAICDELINKVG</sequence>
<evidence type="ECO:0000313" key="10">
    <source>
        <dbReference type="EMBL" id="CAH0756602.1"/>
    </source>
</evidence>
<comment type="subcellular location">
    <subcellularLocation>
        <location evidence="1">Cytoplasm</location>
        <location evidence="1">Cytoskeleton</location>
    </subcellularLocation>
</comment>
<dbReference type="PANTHER" id="PTHR13924:SF10">
    <property type="entry name" value="TRANSFORMING ACIDIC COILED-COIL PROTEIN, ISOFORM K"/>
    <property type="match status" value="1"/>
</dbReference>
<gene>
    <name evidence="10" type="ORF">DIATSA_LOCUS7228</name>
</gene>
<dbReference type="InterPro" id="IPR007707">
    <property type="entry name" value="TACC_C"/>
</dbReference>
<evidence type="ECO:0000256" key="1">
    <source>
        <dbReference type="ARBA" id="ARBA00004245"/>
    </source>
</evidence>
<dbReference type="Proteomes" id="UP001153714">
    <property type="component" value="Chromosome 2"/>
</dbReference>
<dbReference type="GO" id="GO:0005737">
    <property type="term" value="C:cytoplasm"/>
    <property type="evidence" value="ECO:0007669"/>
    <property type="project" value="TreeGrafter"/>
</dbReference>
<evidence type="ECO:0000256" key="6">
    <source>
        <dbReference type="ARBA" id="ARBA00023212"/>
    </source>
</evidence>
<dbReference type="GO" id="GO:0005856">
    <property type="term" value="C:cytoskeleton"/>
    <property type="evidence" value="ECO:0007669"/>
    <property type="project" value="UniProtKB-SubCell"/>
</dbReference>
<accession>A0A9P0C8R2</accession>
<keyword evidence="5 7" id="KW-0175">Coiled coil</keyword>
<dbReference type="OrthoDB" id="10255048at2759"/>
<feature type="compositionally biased region" description="Polar residues" evidence="8">
    <location>
        <begin position="165"/>
        <end position="181"/>
    </location>
</feature>
<dbReference type="Gene3D" id="1.20.5.1700">
    <property type="match status" value="1"/>
</dbReference>
<keyword evidence="3" id="KW-0963">Cytoplasm</keyword>
<dbReference type="GO" id="GO:0007052">
    <property type="term" value="P:mitotic spindle organization"/>
    <property type="evidence" value="ECO:0007669"/>
    <property type="project" value="InterPro"/>
</dbReference>
<dbReference type="Pfam" id="PF05010">
    <property type="entry name" value="TACC_C"/>
    <property type="match status" value="1"/>
</dbReference>
<name>A0A9P0C8R2_9NEOP</name>
<feature type="coiled-coil region" evidence="7">
    <location>
        <begin position="1645"/>
        <end position="1729"/>
    </location>
</feature>
<keyword evidence="11" id="KW-1185">Reference proteome</keyword>
<proteinExistence type="inferred from homology"/>
<keyword evidence="6" id="KW-0206">Cytoskeleton</keyword>
<evidence type="ECO:0000256" key="4">
    <source>
        <dbReference type="ARBA" id="ARBA00022553"/>
    </source>
</evidence>
<feature type="domain" description="Transforming acidic coiled-coil-containing protein C-terminal" evidence="9">
    <location>
        <begin position="1532"/>
        <end position="1727"/>
    </location>
</feature>